<feature type="non-terminal residue" evidence="1">
    <location>
        <position position="66"/>
    </location>
</feature>
<evidence type="ECO:0000313" key="1">
    <source>
        <dbReference type="EMBL" id="ETJ27488.1"/>
    </source>
</evidence>
<gene>
    <name evidence="1" type="ORF">Q604_UNBC16958G0001</name>
</gene>
<feature type="non-terminal residue" evidence="1">
    <location>
        <position position="1"/>
    </location>
</feature>
<reference evidence="1" key="1">
    <citation type="submission" date="2013-12" db="EMBL/GenBank/DDBJ databases">
        <title>A Varibaculum cambriense genome reconstructed from a premature infant gut community with otherwise low bacterial novelty that shifts toward anaerobic metabolism during the third week of life.</title>
        <authorList>
            <person name="Brown C.T."/>
            <person name="Sharon I."/>
            <person name="Thomas B.C."/>
            <person name="Castelle C.J."/>
            <person name="Morowitz M.J."/>
            <person name="Banfield J.F."/>
        </authorList>
    </citation>
    <scope>NUCLEOTIDE SEQUENCE</scope>
</reference>
<name>W1XB42_9ZZZZ</name>
<accession>W1XB42</accession>
<dbReference type="AlphaFoldDB" id="W1XB42"/>
<protein>
    <submittedName>
        <fullName evidence="1">ATPase involved in DNA repair-like protein</fullName>
    </submittedName>
</protein>
<comment type="caution">
    <text evidence="1">The sequence shown here is derived from an EMBL/GenBank/DDBJ whole genome shotgun (WGS) entry which is preliminary data.</text>
</comment>
<organism evidence="1">
    <name type="scientific">human gut metagenome</name>
    <dbReference type="NCBI Taxonomy" id="408170"/>
    <lineage>
        <taxon>unclassified sequences</taxon>
        <taxon>metagenomes</taxon>
        <taxon>organismal metagenomes</taxon>
    </lineage>
</organism>
<proteinExistence type="predicted"/>
<dbReference type="EMBL" id="AZMM01016958">
    <property type="protein sequence ID" value="ETJ27488.1"/>
    <property type="molecule type" value="Genomic_DNA"/>
</dbReference>
<sequence>NPLGGPYSGSFMVKALHQQGARRGQTDTRTYHIGGADGISALGEGTILDSRLLGNYNAGDLLTLNF</sequence>